<feature type="non-terminal residue" evidence="1">
    <location>
        <position position="1"/>
    </location>
</feature>
<dbReference type="InParanoid" id="A0A2H3D5E3"/>
<feature type="non-terminal residue" evidence="1">
    <location>
        <position position="189"/>
    </location>
</feature>
<reference evidence="2" key="1">
    <citation type="journal article" date="2017" name="Nat. Ecol. Evol.">
        <title>Genome expansion and lineage-specific genetic innovations in the forest pathogenic fungi Armillaria.</title>
        <authorList>
            <person name="Sipos G."/>
            <person name="Prasanna A.N."/>
            <person name="Walter M.C."/>
            <person name="O'Connor E."/>
            <person name="Balint B."/>
            <person name="Krizsan K."/>
            <person name="Kiss B."/>
            <person name="Hess J."/>
            <person name="Varga T."/>
            <person name="Slot J."/>
            <person name="Riley R."/>
            <person name="Boka B."/>
            <person name="Rigling D."/>
            <person name="Barry K."/>
            <person name="Lee J."/>
            <person name="Mihaltcheva S."/>
            <person name="LaButti K."/>
            <person name="Lipzen A."/>
            <person name="Waldron R."/>
            <person name="Moloney N.M."/>
            <person name="Sperisen C."/>
            <person name="Kredics L."/>
            <person name="Vagvoelgyi C."/>
            <person name="Patrignani A."/>
            <person name="Fitzpatrick D."/>
            <person name="Nagy I."/>
            <person name="Doyle S."/>
            <person name="Anderson J.B."/>
            <person name="Grigoriev I.V."/>
            <person name="Gueldener U."/>
            <person name="Muensterkoetter M."/>
            <person name="Nagy L.G."/>
        </authorList>
    </citation>
    <scope>NUCLEOTIDE SEQUENCE [LARGE SCALE GENOMIC DNA]</scope>
    <source>
        <strain evidence="2">Ar21-2</strain>
    </source>
</reference>
<accession>A0A2H3D5E3</accession>
<protein>
    <submittedName>
        <fullName evidence="1">Uncharacterized protein</fullName>
    </submittedName>
</protein>
<proteinExistence type="predicted"/>
<dbReference type="EMBL" id="KZ293665">
    <property type="protein sequence ID" value="PBK90459.1"/>
    <property type="molecule type" value="Genomic_DNA"/>
</dbReference>
<keyword evidence="2" id="KW-1185">Reference proteome</keyword>
<gene>
    <name evidence="1" type="ORF">ARMGADRAFT_889640</name>
</gene>
<dbReference type="OrthoDB" id="3249498at2759"/>
<dbReference type="Proteomes" id="UP000217790">
    <property type="component" value="Unassembled WGS sequence"/>
</dbReference>
<evidence type="ECO:0000313" key="2">
    <source>
        <dbReference type="Proteomes" id="UP000217790"/>
    </source>
</evidence>
<sequence>GLLCWIGIHKLNIPDLHVYMDDFFGWDFATNLVFYRGLFCPGQQVQLMIFWEFISCPFDDPKQLHGHTLKIIGFWVDANKGSISLDHDSICHLVSDIEAFLATPGRAPILLKWQHMGGYLNWALNVFPWGCPALSELYRKMAGKLFKFMKIFINAAVREDLMWLPTTIPKAISVHFVDSTHWVDSKADM</sequence>
<evidence type="ECO:0000313" key="1">
    <source>
        <dbReference type="EMBL" id="PBK90459.1"/>
    </source>
</evidence>
<name>A0A2H3D5E3_ARMGA</name>
<dbReference type="AlphaFoldDB" id="A0A2H3D5E3"/>
<organism evidence="1 2">
    <name type="scientific">Armillaria gallica</name>
    <name type="common">Bulbous honey fungus</name>
    <name type="synonym">Armillaria bulbosa</name>
    <dbReference type="NCBI Taxonomy" id="47427"/>
    <lineage>
        <taxon>Eukaryota</taxon>
        <taxon>Fungi</taxon>
        <taxon>Dikarya</taxon>
        <taxon>Basidiomycota</taxon>
        <taxon>Agaricomycotina</taxon>
        <taxon>Agaricomycetes</taxon>
        <taxon>Agaricomycetidae</taxon>
        <taxon>Agaricales</taxon>
        <taxon>Marasmiineae</taxon>
        <taxon>Physalacriaceae</taxon>
        <taxon>Armillaria</taxon>
    </lineage>
</organism>